<protein>
    <submittedName>
        <fullName evidence="2">Pre T-cell antigen receptor alpha</fullName>
    </submittedName>
</protein>
<gene>
    <name evidence="2" type="ORF">F3Y22_tig00110934pilonHSYRG00013</name>
</gene>
<keyword evidence="3" id="KW-1185">Reference proteome</keyword>
<proteinExistence type="predicted"/>
<name>A0A6A2ZBZ7_HIBSY</name>
<evidence type="ECO:0000256" key="1">
    <source>
        <dbReference type="SAM" id="MobiDB-lite"/>
    </source>
</evidence>
<dbReference type="PANTHER" id="PTHR33871:SF1">
    <property type="entry name" value="OS05G0503100 PROTEIN"/>
    <property type="match status" value="1"/>
</dbReference>
<feature type="region of interest" description="Disordered" evidence="1">
    <location>
        <begin position="99"/>
        <end position="177"/>
    </location>
</feature>
<feature type="region of interest" description="Disordered" evidence="1">
    <location>
        <begin position="37"/>
        <end position="64"/>
    </location>
</feature>
<dbReference type="EMBL" id="VEPZ02001169">
    <property type="protein sequence ID" value="KAE8689504.1"/>
    <property type="molecule type" value="Genomic_DNA"/>
</dbReference>
<feature type="compositionally biased region" description="Basic and acidic residues" evidence="1">
    <location>
        <begin position="160"/>
        <end position="169"/>
    </location>
</feature>
<dbReference type="AlphaFoldDB" id="A0A6A2ZBZ7"/>
<organism evidence="2 3">
    <name type="scientific">Hibiscus syriacus</name>
    <name type="common">Rose of Sharon</name>
    <dbReference type="NCBI Taxonomy" id="106335"/>
    <lineage>
        <taxon>Eukaryota</taxon>
        <taxon>Viridiplantae</taxon>
        <taxon>Streptophyta</taxon>
        <taxon>Embryophyta</taxon>
        <taxon>Tracheophyta</taxon>
        <taxon>Spermatophyta</taxon>
        <taxon>Magnoliopsida</taxon>
        <taxon>eudicotyledons</taxon>
        <taxon>Gunneridae</taxon>
        <taxon>Pentapetalae</taxon>
        <taxon>rosids</taxon>
        <taxon>malvids</taxon>
        <taxon>Malvales</taxon>
        <taxon>Malvaceae</taxon>
        <taxon>Malvoideae</taxon>
        <taxon>Hibiscus</taxon>
    </lineage>
</organism>
<evidence type="ECO:0000313" key="2">
    <source>
        <dbReference type="EMBL" id="KAE8689504.1"/>
    </source>
</evidence>
<sequence length="177" mass="19479">MGCCVSTNRGSLRAKESHAQVGLEIKASAEEEEAVKEVLPETPKPKAHIFIPQQEDSEKTQIEKPKESLDFYVETEPKSPVTGEYSVSEEVSEICSVSLSESLSTVTRDEEDDEVRRQKVLRSPARSGSTNRVVGRSLNKRNGVVNGGSSARLVQVRRGPRPEPQRKDPSGSSGRHH</sequence>
<evidence type="ECO:0000313" key="3">
    <source>
        <dbReference type="Proteomes" id="UP000436088"/>
    </source>
</evidence>
<keyword evidence="2" id="KW-0675">Receptor</keyword>
<accession>A0A6A2ZBZ7</accession>
<dbReference type="PANTHER" id="PTHR33871">
    <property type="entry name" value="OS05G0503100 PROTEIN-RELATED"/>
    <property type="match status" value="1"/>
</dbReference>
<comment type="caution">
    <text evidence="2">The sequence shown here is derived from an EMBL/GenBank/DDBJ whole genome shotgun (WGS) entry which is preliminary data.</text>
</comment>
<reference evidence="2" key="1">
    <citation type="submission" date="2019-09" db="EMBL/GenBank/DDBJ databases">
        <title>Draft genome information of white flower Hibiscus syriacus.</title>
        <authorList>
            <person name="Kim Y.-M."/>
        </authorList>
    </citation>
    <scope>NUCLEOTIDE SEQUENCE [LARGE SCALE GENOMIC DNA]</scope>
    <source>
        <strain evidence="2">YM2019G1</strain>
    </source>
</reference>
<dbReference type="Proteomes" id="UP000436088">
    <property type="component" value="Unassembled WGS sequence"/>
</dbReference>